<evidence type="ECO:0000256" key="9">
    <source>
        <dbReference type="HAMAP-Rule" id="MF_00336"/>
    </source>
</evidence>
<comment type="caution">
    <text evidence="10">The sequence shown here is derived from an EMBL/GenBank/DDBJ whole genome shotgun (WGS) entry which is preliminary data.</text>
</comment>
<dbReference type="AlphaFoldDB" id="A0A8J7DZZ2"/>
<gene>
    <name evidence="9 10" type="primary">bioD</name>
    <name evidence="10" type="ORF">IQ249_23320</name>
</gene>
<dbReference type="GO" id="GO:0004141">
    <property type="term" value="F:dethiobiotin synthase activity"/>
    <property type="evidence" value="ECO:0007669"/>
    <property type="project" value="UniProtKB-UniRule"/>
</dbReference>
<dbReference type="SUPFAM" id="SSF52540">
    <property type="entry name" value="P-loop containing nucleoside triphosphate hydrolases"/>
    <property type="match status" value="1"/>
</dbReference>
<organism evidence="10 11">
    <name type="scientific">Lusitaniella coriacea LEGE 07157</name>
    <dbReference type="NCBI Taxonomy" id="945747"/>
    <lineage>
        <taxon>Bacteria</taxon>
        <taxon>Bacillati</taxon>
        <taxon>Cyanobacteriota</taxon>
        <taxon>Cyanophyceae</taxon>
        <taxon>Spirulinales</taxon>
        <taxon>Lusitaniellaceae</taxon>
        <taxon>Lusitaniella</taxon>
    </lineage>
</organism>
<dbReference type="GO" id="GO:0009102">
    <property type="term" value="P:biotin biosynthetic process"/>
    <property type="evidence" value="ECO:0007669"/>
    <property type="project" value="UniProtKB-UniRule"/>
</dbReference>
<comment type="cofactor">
    <cofactor evidence="9">
        <name>Mg(2+)</name>
        <dbReference type="ChEBI" id="CHEBI:18420"/>
    </cofactor>
</comment>
<comment type="subunit">
    <text evidence="9">Homodimer.</text>
</comment>
<evidence type="ECO:0000256" key="6">
    <source>
        <dbReference type="ARBA" id="ARBA00022840"/>
    </source>
</evidence>
<keyword evidence="3 9" id="KW-0479">Metal-binding</keyword>
<feature type="binding site" evidence="9">
    <location>
        <position position="16"/>
    </location>
    <ligand>
        <name>Mg(2+)</name>
        <dbReference type="ChEBI" id="CHEBI:18420"/>
    </ligand>
</feature>
<dbReference type="NCBIfam" id="TIGR00347">
    <property type="entry name" value="bioD"/>
    <property type="match status" value="1"/>
</dbReference>
<evidence type="ECO:0000256" key="5">
    <source>
        <dbReference type="ARBA" id="ARBA00022756"/>
    </source>
</evidence>
<dbReference type="HAMAP" id="MF_00336">
    <property type="entry name" value="BioD"/>
    <property type="match status" value="1"/>
</dbReference>
<dbReference type="PIRSF" id="PIRSF006755">
    <property type="entry name" value="DTB_synth"/>
    <property type="match status" value="1"/>
</dbReference>
<dbReference type="PANTHER" id="PTHR43210">
    <property type="entry name" value="DETHIOBIOTIN SYNTHETASE"/>
    <property type="match status" value="1"/>
</dbReference>
<feature type="binding site" evidence="9">
    <location>
        <begin position="200"/>
        <end position="202"/>
    </location>
    <ligand>
        <name>ATP</name>
        <dbReference type="ChEBI" id="CHEBI:30616"/>
    </ligand>
</feature>
<comment type="caution">
    <text evidence="9">Lacks conserved residue(s) required for the propagation of feature annotation.</text>
</comment>
<keyword evidence="4 9" id="KW-0547">Nucleotide-binding</keyword>
<accession>A0A8J7DZZ2</accession>
<feature type="binding site" evidence="9">
    <location>
        <begin position="168"/>
        <end position="169"/>
    </location>
    <ligand>
        <name>ATP</name>
        <dbReference type="ChEBI" id="CHEBI:30616"/>
    </ligand>
</feature>
<dbReference type="Pfam" id="PF13500">
    <property type="entry name" value="AAA_26"/>
    <property type="match status" value="1"/>
</dbReference>
<evidence type="ECO:0000313" key="10">
    <source>
        <dbReference type="EMBL" id="MBE9118824.1"/>
    </source>
</evidence>
<dbReference type="UniPathway" id="UPA00078">
    <property type="reaction ID" value="UER00161"/>
</dbReference>
<dbReference type="RefSeq" id="WP_194031919.1">
    <property type="nucleotide sequence ID" value="NZ_JADEWZ010000062.1"/>
</dbReference>
<keyword evidence="1 9" id="KW-0963">Cytoplasm</keyword>
<feature type="active site" evidence="9">
    <location>
        <position position="39"/>
    </location>
</feature>
<keyword evidence="11" id="KW-1185">Reference proteome</keyword>
<comment type="function">
    <text evidence="9">Catalyzes a mechanistically unusual reaction, the ATP-dependent insertion of CO2 between the N7 and N8 nitrogen atoms of 7,8-diaminopelargonic acid (DAPA, also called 7,8-diammoniononanoate) to form a ureido ring.</text>
</comment>
<name>A0A8J7DZZ2_9CYAN</name>
<feature type="binding site" evidence="9">
    <location>
        <position position="206"/>
    </location>
    <ligand>
        <name>ATP</name>
        <dbReference type="ChEBI" id="CHEBI:30616"/>
    </ligand>
</feature>
<feature type="binding site" evidence="9">
    <location>
        <begin position="108"/>
        <end position="111"/>
    </location>
    <ligand>
        <name>ATP</name>
        <dbReference type="ChEBI" id="CHEBI:30616"/>
    </ligand>
</feature>
<comment type="subcellular location">
    <subcellularLocation>
        <location evidence="9">Cytoplasm</location>
    </subcellularLocation>
</comment>
<proteinExistence type="inferred from homology"/>
<dbReference type="PANTHER" id="PTHR43210:SF2">
    <property type="entry name" value="ATP-DEPENDENT DETHIOBIOTIN SYNTHETASE BIOD 2"/>
    <property type="match status" value="1"/>
</dbReference>
<dbReference type="GO" id="GO:0000287">
    <property type="term" value="F:magnesium ion binding"/>
    <property type="evidence" value="ECO:0007669"/>
    <property type="project" value="UniProtKB-UniRule"/>
</dbReference>
<sequence length="232" mass="25730">MTNLLITGTDTDAGKTVLMTALIAYWQRYRKLESLGVMKLVQAGVGDREQYEKLFELPQSAQTIAPLYFKTPVAPPIAAEREGRIVDLTCVWQAFQELQQQREFVLVEALGGLGSPVTAELTVADIARDWRFNVVLVVPVKLGAIAQTVANVALARQTQLNLKGIILNCLHPNAEAHLEDWTPIPLIESLTQVPILGILPNLRDCEDLTKLAKVASNLDLEQLFPKHLCRQN</sequence>
<dbReference type="Proteomes" id="UP000654482">
    <property type="component" value="Unassembled WGS sequence"/>
</dbReference>
<comment type="similarity">
    <text evidence="9">Belongs to the dethiobiotin synthetase family.</text>
</comment>
<keyword evidence="7 9" id="KW-0460">Magnesium</keyword>
<dbReference type="CDD" id="cd03109">
    <property type="entry name" value="DTBS"/>
    <property type="match status" value="1"/>
</dbReference>
<evidence type="ECO:0000313" key="11">
    <source>
        <dbReference type="Proteomes" id="UP000654482"/>
    </source>
</evidence>
<dbReference type="InterPro" id="IPR027417">
    <property type="entry name" value="P-loop_NTPase"/>
</dbReference>
<comment type="catalytic activity">
    <reaction evidence="8">
        <text>(7R,8S)-8-amino-7-(carboxyamino)nonanoate + ATP = (4R,5S)-dethiobiotin + ADP + phosphate + H(+)</text>
        <dbReference type="Rhea" id="RHEA:63684"/>
        <dbReference type="ChEBI" id="CHEBI:15378"/>
        <dbReference type="ChEBI" id="CHEBI:30616"/>
        <dbReference type="ChEBI" id="CHEBI:43474"/>
        <dbReference type="ChEBI" id="CHEBI:149470"/>
        <dbReference type="ChEBI" id="CHEBI:149473"/>
        <dbReference type="ChEBI" id="CHEBI:456216"/>
    </reaction>
</comment>
<dbReference type="Gene3D" id="3.40.50.300">
    <property type="entry name" value="P-loop containing nucleotide triphosphate hydrolases"/>
    <property type="match status" value="1"/>
</dbReference>
<keyword evidence="5 9" id="KW-0093">Biotin biosynthesis</keyword>
<feature type="binding site" evidence="9">
    <location>
        <position position="47"/>
    </location>
    <ligand>
        <name>Mg(2+)</name>
        <dbReference type="ChEBI" id="CHEBI:18420"/>
    </ligand>
</feature>
<dbReference type="EC" id="6.3.3.3" evidence="9"/>
<evidence type="ECO:0000256" key="8">
    <source>
        <dbReference type="ARBA" id="ARBA00047386"/>
    </source>
</evidence>
<keyword evidence="2 9" id="KW-0436">Ligase</keyword>
<comment type="pathway">
    <text evidence="9">Cofactor biosynthesis; biotin biosynthesis; biotin from 7,8-diaminononanoate: step 1/2.</text>
</comment>
<dbReference type="GO" id="GO:0005829">
    <property type="term" value="C:cytosol"/>
    <property type="evidence" value="ECO:0007669"/>
    <property type="project" value="TreeGrafter"/>
</dbReference>
<evidence type="ECO:0000256" key="3">
    <source>
        <dbReference type="ARBA" id="ARBA00022723"/>
    </source>
</evidence>
<comment type="catalytic activity">
    <reaction evidence="9">
        <text>(7R,8S)-7,8-diammoniononanoate + CO2 + ATP = (4R,5S)-dethiobiotin + ADP + phosphate + 3 H(+)</text>
        <dbReference type="Rhea" id="RHEA:15805"/>
        <dbReference type="ChEBI" id="CHEBI:15378"/>
        <dbReference type="ChEBI" id="CHEBI:16526"/>
        <dbReference type="ChEBI" id="CHEBI:30616"/>
        <dbReference type="ChEBI" id="CHEBI:43474"/>
        <dbReference type="ChEBI" id="CHEBI:149469"/>
        <dbReference type="ChEBI" id="CHEBI:149473"/>
        <dbReference type="ChEBI" id="CHEBI:456216"/>
        <dbReference type="EC" id="6.3.3.3"/>
    </reaction>
</comment>
<evidence type="ECO:0000256" key="2">
    <source>
        <dbReference type="ARBA" id="ARBA00022598"/>
    </source>
</evidence>
<dbReference type="InterPro" id="IPR004472">
    <property type="entry name" value="DTB_synth_BioD"/>
</dbReference>
<feature type="binding site" evidence="9">
    <location>
        <begin position="12"/>
        <end position="17"/>
    </location>
    <ligand>
        <name>ATP</name>
        <dbReference type="ChEBI" id="CHEBI:30616"/>
    </ligand>
</feature>
<feature type="binding site" evidence="9">
    <location>
        <position position="108"/>
    </location>
    <ligand>
        <name>Mg(2+)</name>
        <dbReference type="ChEBI" id="CHEBI:18420"/>
    </ligand>
</feature>
<keyword evidence="6 9" id="KW-0067">ATP-binding</keyword>
<evidence type="ECO:0000256" key="1">
    <source>
        <dbReference type="ARBA" id="ARBA00022490"/>
    </source>
</evidence>
<reference evidence="10" key="1">
    <citation type="submission" date="2020-10" db="EMBL/GenBank/DDBJ databases">
        <authorList>
            <person name="Castelo-Branco R."/>
            <person name="Eusebio N."/>
            <person name="Adriana R."/>
            <person name="Vieira A."/>
            <person name="Brugerolle De Fraissinette N."/>
            <person name="Rezende De Castro R."/>
            <person name="Schneider M.P."/>
            <person name="Vasconcelos V."/>
            <person name="Leao P.N."/>
        </authorList>
    </citation>
    <scope>NUCLEOTIDE SEQUENCE</scope>
    <source>
        <strain evidence="10">LEGE 07157</strain>
    </source>
</reference>
<feature type="binding site" evidence="9">
    <location>
        <position position="47"/>
    </location>
    <ligand>
        <name>ATP</name>
        <dbReference type="ChEBI" id="CHEBI:30616"/>
    </ligand>
</feature>
<dbReference type="EMBL" id="JADEWZ010000062">
    <property type="protein sequence ID" value="MBE9118824.1"/>
    <property type="molecule type" value="Genomic_DNA"/>
</dbReference>
<dbReference type="GO" id="GO:0005524">
    <property type="term" value="F:ATP binding"/>
    <property type="evidence" value="ECO:0007669"/>
    <property type="project" value="UniProtKB-UniRule"/>
</dbReference>
<evidence type="ECO:0000256" key="4">
    <source>
        <dbReference type="ARBA" id="ARBA00022741"/>
    </source>
</evidence>
<protein>
    <recommendedName>
        <fullName evidence="9">ATP-dependent dethiobiotin synthetase BioD</fullName>
        <ecNumber evidence="9">6.3.3.3</ecNumber>
    </recommendedName>
    <alternativeName>
        <fullName evidence="9">DTB synthetase</fullName>
        <shortName evidence="9">DTBS</shortName>
    </alternativeName>
    <alternativeName>
        <fullName evidence="9">Dethiobiotin synthase</fullName>
    </alternativeName>
</protein>
<evidence type="ECO:0000256" key="7">
    <source>
        <dbReference type="ARBA" id="ARBA00022842"/>
    </source>
</evidence>